<feature type="region of interest" description="Disordered" evidence="1">
    <location>
        <begin position="1"/>
        <end position="30"/>
    </location>
</feature>
<evidence type="ECO:0000256" key="1">
    <source>
        <dbReference type="SAM" id="MobiDB-lite"/>
    </source>
</evidence>
<keyword evidence="3" id="KW-1185">Reference proteome</keyword>
<proteinExistence type="predicted"/>
<evidence type="ECO:0000313" key="2">
    <source>
        <dbReference type="EMBL" id="WIY02956.1"/>
    </source>
</evidence>
<dbReference type="KEGG" id="amog:QRX60_03540"/>
<accession>A0A9Y2NEP3</accession>
<sequence>MEVKTGGGAQITPGQAAGYPELTSGGATLDTTKLSDQGLQKGSLVQMDLEIDAWECPTCTP</sequence>
<organism evidence="2 3">
    <name type="scientific">Amycolatopsis mongoliensis</name>
    <dbReference type="NCBI Taxonomy" id="715475"/>
    <lineage>
        <taxon>Bacteria</taxon>
        <taxon>Bacillati</taxon>
        <taxon>Actinomycetota</taxon>
        <taxon>Actinomycetes</taxon>
        <taxon>Pseudonocardiales</taxon>
        <taxon>Pseudonocardiaceae</taxon>
        <taxon>Amycolatopsis</taxon>
    </lineage>
</organism>
<evidence type="ECO:0000313" key="3">
    <source>
        <dbReference type="Proteomes" id="UP001239397"/>
    </source>
</evidence>
<name>A0A9Y2NEP3_9PSEU</name>
<dbReference type="Proteomes" id="UP001239397">
    <property type="component" value="Chromosome"/>
</dbReference>
<protein>
    <submittedName>
        <fullName evidence="2">Uncharacterized protein</fullName>
    </submittedName>
</protein>
<gene>
    <name evidence="2" type="ORF">QRX60_03540</name>
</gene>
<dbReference type="AlphaFoldDB" id="A0A9Y2NEP3"/>
<dbReference type="EMBL" id="CP127295">
    <property type="protein sequence ID" value="WIY02956.1"/>
    <property type="molecule type" value="Genomic_DNA"/>
</dbReference>
<reference evidence="2 3" key="1">
    <citation type="submission" date="2023-06" db="EMBL/GenBank/DDBJ databases">
        <authorList>
            <person name="Oyuntsetseg B."/>
            <person name="Kim S.B."/>
        </authorList>
    </citation>
    <scope>NUCLEOTIDE SEQUENCE [LARGE SCALE GENOMIC DNA]</scope>
    <source>
        <strain evidence="2 3">4-36</strain>
    </source>
</reference>
<dbReference type="RefSeq" id="WP_285999358.1">
    <property type="nucleotide sequence ID" value="NZ_CP127295.1"/>
</dbReference>